<keyword evidence="2" id="KW-1185">Reference proteome</keyword>
<name>A0A497XR70_9AQUI</name>
<gene>
    <name evidence="1" type="ORF">BCF55_0961</name>
</gene>
<protein>
    <submittedName>
        <fullName evidence="1">Uncharacterized protein</fullName>
    </submittedName>
</protein>
<sequence>MERNELVFIVEEEPEGGYTAKAVGHAIFTQGETLEELKENIKDAVRCHFEREEELPSQIKLHIIREEVIPYA</sequence>
<accession>A0A497XR70</accession>
<dbReference type="InterPro" id="IPR035069">
    <property type="entry name" value="TTHA1013/TTHA0281-like"/>
</dbReference>
<dbReference type="Proteomes" id="UP000267841">
    <property type="component" value="Unassembled WGS sequence"/>
</dbReference>
<reference evidence="1 2" key="1">
    <citation type="submission" date="2018-10" db="EMBL/GenBank/DDBJ databases">
        <title>Genomic Encyclopedia of Archaeal and Bacterial Type Strains, Phase II (KMG-II): from individual species to whole genera.</title>
        <authorList>
            <person name="Goeker M."/>
        </authorList>
    </citation>
    <scope>NUCLEOTIDE SEQUENCE [LARGE SCALE GENOMIC DNA]</scope>
    <source>
        <strain evidence="1 2">DSM 16510</strain>
    </source>
</reference>
<proteinExistence type="predicted"/>
<dbReference type="AlphaFoldDB" id="A0A497XR70"/>
<dbReference type="OrthoDB" id="9805307at2"/>
<dbReference type="EMBL" id="RCCJ01000001">
    <property type="protein sequence ID" value="RLJ70680.1"/>
    <property type="molecule type" value="Genomic_DNA"/>
</dbReference>
<comment type="caution">
    <text evidence="1">The sequence shown here is derived from an EMBL/GenBank/DDBJ whole genome shotgun (WGS) entry which is preliminary data.</text>
</comment>
<evidence type="ECO:0000313" key="2">
    <source>
        <dbReference type="Proteomes" id="UP000267841"/>
    </source>
</evidence>
<organism evidence="1 2">
    <name type="scientific">Hydrogenivirga caldilitoris</name>
    <dbReference type="NCBI Taxonomy" id="246264"/>
    <lineage>
        <taxon>Bacteria</taxon>
        <taxon>Pseudomonadati</taxon>
        <taxon>Aquificota</taxon>
        <taxon>Aquificia</taxon>
        <taxon>Aquificales</taxon>
        <taxon>Aquificaceae</taxon>
        <taxon>Hydrogenivirga</taxon>
    </lineage>
</organism>
<dbReference type="RefSeq" id="WP_121010743.1">
    <property type="nucleotide sequence ID" value="NZ_RCCJ01000001.1"/>
</dbReference>
<dbReference type="SUPFAM" id="SSF143100">
    <property type="entry name" value="TTHA1013/TTHA0281-like"/>
    <property type="match status" value="1"/>
</dbReference>
<evidence type="ECO:0000313" key="1">
    <source>
        <dbReference type="EMBL" id="RLJ70680.1"/>
    </source>
</evidence>
<dbReference type="Gene3D" id="3.30.160.250">
    <property type="match status" value="1"/>
</dbReference>